<dbReference type="RefSeq" id="XP_033676293.1">
    <property type="nucleotide sequence ID" value="XM_033827326.1"/>
</dbReference>
<reference evidence="2" key="1">
    <citation type="journal article" date="2020" name="Stud. Mycol.">
        <title>101 Dothideomycetes genomes: a test case for predicting lifestyles and emergence of pathogens.</title>
        <authorList>
            <person name="Haridas S."/>
            <person name="Albert R."/>
            <person name="Binder M."/>
            <person name="Bloem J."/>
            <person name="Labutti K."/>
            <person name="Salamov A."/>
            <person name="Andreopoulos B."/>
            <person name="Baker S."/>
            <person name="Barry K."/>
            <person name="Bills G."/>
            <person name="Bluhm B."/>
            <person name="Cannon C."/>
            <person name="Castanera R."/>
            <person name="Culley D."/>
            <person name="Daum C."/>
            <person name="Ezra D."/>
            <person name="Gonzalez J."/>
            <person name="Henrissat B."/>
            <person name="Kuo A."/>
            <person name="Liang C."/>
            <person name="Lipzen A."/>
            <person name="Lutzoni F."/>
            <person name="Magnuson J."/>
            <person name="Mondo S."/>
            <person name="Nolan M."/>
            <person name="Ohm R."/>
            <person name="Pangilinan J."/>
            <person name="Park H.-J."/>
            <person name="Ramirez L."/>
            <person name="Alfaro M."/>
            <person name="Sun H."/>
            <person name="Tritt A."/>
            <person name="Yoshinaga Y."/>
            <person name="Zwiers L.-H."/>
            <person name="Turgeon B."/>
            <person name="Goodwin S."/>
            <person name="Spatafora J."/>
            <person name="Crous P."/>
            <person name="Grigoriev I."/>
        </authorList>
    </citation>
    <scope>NUCLEOTIDE SEQUENCE</scope>
    <source>
        <strain evidence="2">CBS 122368</strain>
    </source>
</reference>
<feature type="chain" id="PRO_5025355059" description="Glycoside hydrolase family 18 protein" evidence="1">
    <location>
        <begin position="27"/>
        <end position="498"/>
    </location>
</feature>
<dbReference type="AlphaFoldDB" id="A0A6A6HTP6"/>
<organism evidence="2 3">
    <name type="scientific">Trematosphaeria pertusa</name>
    <dbReference type="NCBI Taxonomy" id="390896"/>
    <lineage>
        <taxon>Eukaryota</taxon>
        <taxon>Fungi</taxon>
        <taxon>Dikarya</taxon>
        <taxon>Ascomycota</taxon>
        <taxon>Pezizomycotina</taxon>
        <taxon>Dothideomycetes</taxon>
        <taxon>Pleosporomycetidae</taxon>
        <taxon>Pleosporales</taxon>
        <taxon>Massarineae</taxon>
        <taxon>Trematosphaeriaceae</taxon>
        <taxon>Trematosphaeria</taxon>
    </lineage>
</organism>
<dbReference type="OrthoDB" id="5228334at2759"/>
<dbReference type="Proteomes" id="UP000800094">
    <property type="component" value="Unassembled WGS sequence"/>
</dbReference>
<evidence type="ECO:0000313" key="2">
    <source>
        <dbReference type="EMBL" id="KAF2241289.1"/>
    </source>
</evidence>
<evidence type="ECO:0008006" key="4">
    <source>
        <dbReference type="Google" id="ProtNLM"/>
    </source>
</evidence>
<evidence type="ECO:0000313" key="3">
    <source>
        <dbReference type="Proteomes" id="UP000800094"/>
    </source>
</evidence>
<name>A0A6A6HTP6_9PLEO</name>
<sequence>MVYTSTQNYNCYSMLSSILLLATVSADLVSAQANPNVAAIDPTKSGQIGVNPVSIYPPESYRVPHAHTQYWDQGESTTKWIGVNTEYLTDIPYVTTVDNTPTVTTAPANIAASIITTPTDGASIGDIAITFSEKLINDLNDIAAEVEAIPCGQRKRTPSCAARVAEFAERTNAELQPGGRLAYVVDNPTVLVSAADISSIVSFITNARVRAIVSLAVMSYLISKVPAKLPSVFRLMKDMAITGGLGSEVQSCPPIELGCDGCKGNTFGICVFPWAGCPCKKTKRCPDPNPDCDSDGCQGDSDNFCTNKNKGCACEPSEEEGQCPEDAGEYPDCDECGGNAGDFKCKEEYNGANDCLCNERFPVGVKPLKDKVDYRLARSLMKDFVPHHVPEDPANHACNDEGGYWTSRDKLADFAKRFCTDDHTTGRTLSYRFPGKGMDDMTNAVTETYTIDGVDNTVVRIYGFVDGGSEDCKNRYPNGLDIETDYCIDALLFVIDQC</sequence>
<gene>
    <name evidence="2" type="ORF">BU26DRAFT_511723</name>
</gene>
<protein>
    <recommendedName>
        <fullName evidence="4">Glycoside hydrolase family 18 protein</fullName>
    </recommendedName>
</protein>
<dbReference type="EMBL" id="ML987213">
    <property type="protein sequence ID" value="KAF2241289.1"/>
    <property type="molecule type" value="Genomic_DNA"/>
</dbReference>
<keyword evidence="3" id="KW-1185">Reference proteome</keyword>
<keyword evidence="1" id="KW-0732">Signal</keyword>
<feature type="signal peptide" evidence="1">
    <location>
        <begin position="1"/>
        <end position="26"/>
    </location>
</feature>
<dbReference type="GeneID" id="54580656"/>
<accession>A0A6A6HTP6</accession>
<evidence type="ECO:0000256" key="1">
    <source>
        <dbReference type="SAM" id="SignalP"/>
    </source>
</evidence>
<proteinExistence type="predicted"/>